<protein>
    <submittedName>
        <fullName evidence="1">Uncharacterized protein</fullName>
    </submittedName>
</protein>
<reference evidence="1 2" key="1">
    <citation type="submission" date="2020-08" db="EMBL/GenBank/DDBJ databases">
        <title>Sequencing the genomes of 1000 actinobacteria strains.</title>
        <authorList>
            <person name="Klenk H.-P."/>
        </authorList>
    </citation>
    <scope>NUCLEOTIDE SEQUENCE [LARGE SCALE GENOMIC DNA]</scope>
    <source>
        <strain evidence="1 2">DSM 43036</strain>
    </source>
</reference>
<gene>
    <name evidence="1" type="ORF">FHU28_001756</name>
</gene>
<name>A0ABR6M967_MICEC</name>
<organism evidence="1 2">
    <name type="scientific">Micromonospora echinospora</name>
    <name type="common">Micromonospora purpurea</name>
    <dbReference type="NCBI Taxonomy" id="1877"/>
    <lineage>
        <taxon>Bacteria</taxon>
        <taxon>Bacillati</taxon>
        <taxon>Actinomycetota</taxon>
        <taxon>Actinomycetes</taxon>
        <taxon>Micromonosporales</taxon>
        <taxon>Micromonosporaceae</taxon>
        <taxon>Micromonospora</taxon>
    </lineage>
</organism>
<dbReference type="RefSeq" id="WP_116504394.1">
    <property type="nucleotide sequence ID" value="NZ_JACHJC010000001.1"/>
</dbReference>
<evidence type="ECO:0000313" key="1">
    <source>
        <dbReference type="EMBL" id="MBB5111917.1"/>
    </source>
</evidence>
<evidence type="ECO:0000313" key="2">
    <source>
        <dbReference type="Proteomes" id="UP000618986"/>
    </source>
</evidence>
<sequence length="99" mass="11213">MQVIHQPRVAWDAARVIGAAVHDEELFRWLYRVLGDLLGPATWAALDETRDRVRRAGDDRIPVETGVWRVRLEDSLRGRPDLADELAGIVATARAVRPY</sequence>
<accession>A0ABR6M967</accession>
<dbReference type="GeneID" id="300292341"/>
<proteinExistence type="predicted"/>
<dbReference type="Proteomes" id="UP000618986">
    <property type="component" value="Unassembled WGS sequence"/>
</dbReference>
<dbReference type="EMBL" id="JACHJC010000001">
    <property type="protein sequence ID" value="MBB5111917.1"/>
    <property type="molecule type" value="Genomic_DNA"/>
</dbReference>
<comment type="caution">
    <text evidence="1">The sequence shown here is derived from an EMBL/GenBank/DDBJ whole genome shotgun (WGS) entry which is preliminary data.</text>
</comment>
<keyword evidence="2" id="KW-1185">Reference proteome</keyword>